<proteinExistence type="predicted"/>
<dbReference type="EMBL" id="AEJC01000627">
    <property type="protein sequence ID" value="EKX60878.1"/>
    <property type="molecule type" value="Genomic_DNA"/>
</dbReference>
<evidence type="ECO:0000313" key="3">
    <source>
        <dbReference type="Proteomes" id="UP000010411"/>
    </source>
</evidence>
<evidence type="ECO:0000256" key="1">
    <source>
        <dbReference type="SAM" id="MobiDB-lite"/>
    </source>
</evidence>
<accession>L1KKI0</accession>
<keyword evidence="3" id="KW-1185">Reference proteome</keyword>
<evidence type="ECO:0000313" key="2">
    <source>
        <dbReference type="EMBL" id="EKX60878.1"/>
    </source>
</evidence>
<reference evidence="2 3" key="1">
    <citation type="submission" date="2012-11" db="EMBL/GenBank/DDBJ databases">
        <authorList>
            <person name="Huguet-Tapia J.C."/>
            <person name="Durkin A.S."/>
            <person name="Pettis G.S."/>
            <person name="Badger J.H."/>
        </authorList>
    </citation>
    <scope>NUCLEOTIDE SEQUENCE [LARGE SCALE GENOMIC DNA]</scope>
    <source>
        <strain evidence="2 3">91-03</strain>
    </source>
</reference>
<protein>
    <submittedName>
        <fullName evidence="2">Uncharacterized protein</fullName>
    </submittedName>
</protein>
<dbReference type="Proteomes" id="UP000010411">
    <property type="component" value="Unassembled WGS sequence"/>
</dbReference>
<feature type="region of interest" description="Disordered" evidence="1">
    <location>
        <begin position="354"/>
        <end position="381"/>
    </location>
</feature>
<name>L1KKI0_9ACTN</name>
<dbReference type="AlphaFoldDB" id="L1KKI0"/>
<dbReference type="PATRIC" id="fig|698759.3.peg.8380"/>
<gene>
    <name evidence="2" type="ORF">STRIP9103_00022</name>
</gene>
<dbReference type="RefSeq" id="WP_009338532.1">
    <property type="nucleotide sequence ID" value="NZ_AEJC01000627.1"/>
</dbReference>
<organism evidence="2 3">
    <name type="scientific">Streptomyces ipomoeae 91-03</name>
    <dbReference type="NCBI Taxonomy" id="698759"/>
    <lineage>
        <taxon>Bacteria</taxon>
        <taxon>Bacillati</taxon>
        <taxon>Actinomycetota</taxon>
        <taxon>Actinomycetes</taxon>
        <taxon>Kitasatosporales</taxon>
        <taxon>Streptomycetaceae</taxon>
        <taxon>Streptomyces</taxon>
    </lineage>
</organism>
<comment type="caution">
    <text evidence="2">The sequence shown here is derived from an EMBL/GenBank/DDBJ whole genome shotgun (WGS) entry which is preliminary data.</text>
</comment>
<feature type="region of interest" description="Disordered" evidence="1">
    <location>
        <begin position="1"/>
        <end position="22"/>
    </location>
</feature>
<sequence>MPRTAAVTETTTGAWRPTWSPGHARPGLPPLTVVHDPHDDHAFMAAALAAHTPALGRITVHPTPVASAPAALAHDLLRSMGKHLPLAGSENSTFWTGNTETTWRAVAAWILALRIGHVVVTRTHRISSRHFEHLLALRELTGIRLTLLCHGPLPSVLAAALSGLPHEEAHTLAAARRAVGTPASLPSADRFAWWEADGQFPPHPDEPCFLLPTRRAPGRGTIEAAARRLGRGVLSLPAAGRFPPEPDEPTTLLAHRLHARIAHPVHAAALAVRIVTGCPAPQLQQIPAASAATIRTDRGREVQIPSWALDLTDAARRFGQLERPAHSDRLLRLSPWDQAAVTEAAHACGVIERQAATTPSSRRPAAAHRSTGGTPAPSRAA</sequence>